<keyword evidence="1" id="KW-1133">Transmembrane helix</keyword>
<sequence length="240" mass="25612">MYVEPDASGAPAANTALPVIGAMSCGTLLLFILAATIVLALIPVYVPEKSALLSSSLTASNEFTMYLPVDSAATGRRRRQQSAASNPLMLSSVQSNGNVQSVTVSIVDVTVDDTSRRRRFSFSKRQNNLIIMLRVTCVLQFKPKCGFRCQNTNGDLIAALLQSNLPSRLSLINIPILNSGGGLCQTMSSIRVSRVRLITPIRSGRFSMIKPTVRPTFSITGATVTSVTSTTVIIPTGSMG</sequence>
<feature type="transmembrane region" description="Helical" evidence="1">
    <location>
        <begin position="20"/>
        <end position="46"/>
    </location>
</feature>
<proteinExistence type="predicted"/>
<dbReference type="EMBL" id="CAJNOT010000013">
    <property type="protein sequence ID" value="CAF0771089.1"/>
    <property type="molecule type" value="Genomic_DNA"/>
</dbReference>
<accession>A0A813QPB1</accession>
<reference evidence="2" key="1">
    <citation type="submission" date="2021-02" db="EMBL/GenBank/DDBJ databases">
        <authorList>
            <person name="Nowell W R."/>
        </authorList>
    </citation>
    <scope>NUCLEOTIDE SEQUENCE</scope>
</reference>
<evidence type="ECO:0000313" key="3">
    <source>
        <dbReference type="EMBL" id="CAF3524358.1"/>
    </source>
</evidence>
<evidence type="ECO:0000313" key="4">
    <source>
        <dbReference type="Proteomes" id="UP000663864"/>
    </source>
</evidence>
<evidence type="ECO:0000256" key="1">
    <source>
        <dbReference type="SAM" id="Phobius"/>
    </source>
</evidence>
<evidence type="ECO:0000313" key="2">
    <source>
        <dbReference type="EMBL" id="CAF0771089.1"/>
    </source>
</evidence>
<protein>
    <submittedName>
        <fullName evidence="2">Uncharacterized protein</fullName>
    </submittedName>
</protein>
<keyword evidence="1" id="KW-0812">Transmembrane</keyword>
<keyword evidence="1" id="KW-0472">Membrane</keyword>
<comment type="caution">
    <text evidence="2">The sequence shown here is derived from an EMBL/GenBank/DDBJ whole genome shotgun (WGS) entry which is preliminary data.</text>
</comment>
<dbReference type="EMBL" id="CAJOBD010000001">
    <property type="protein sequence ID" value="CAF3524358.1"/>
    <property type="molecule type" value="Genomic_DNA"/>
</dbReference>
<organism evidence="2 4">
    <name type="scientific">Rotaria sordida</name>
    <dbReference type="NCBI Taxonomy" id="392033"/>
    <lineage>
        <taxon>Eukaryota</taxon>
        <taxon>Metazoa</taxon>
        <taxon>Spiralia</taxon>
        <taxon>Gnathifera</taxon>
        <taxon>Rotifera</taxon>
        <taxon>Eurotatoria</taxon>
        <taxon>Bdelloidea</taxon>
        <taxon>Philodinida</taxon>
        <taxon>Philodinidae</taxon>
        <taxon>Rotaria</taxon>
    </lineage>
</organism>
<gene>
    <name evidence="3" type="ORF">JBS370_LOCUS46</name>
    <name evidence="2" type="ORF">ZHD862_LOCUS859</name>
</gene>
<dbReference type="AlphaFoldDB" id="A0A813QPB1"/>
<dbReference type="Proteomes" id="UP000663836">
    <property type="component" value="Unassembled WGS sequence"/>
</dbReference>
<name>A0A813QPB1_9BILA</name>
<dbReference type="Proteomes" id="UP000663864">
    <property type="component" value="Unassembled WGS sequence"/>
</dbReference>